<dbReference type="RefSeq" id="XP_003144110.1">
    <property type="nucleotide sequence ID" value="XM_003144062.1"/>
</dbReference>
<reference evidence="2" key="1">
    <citation type="submission" date="2012-04" db="EMBL/GenBank/DDBJ databases">
        <title>The Genome Sequence of Loa loa.</title>
        <authorList>
            <consortium name="The Broad Institute Genome Sequencing Platform"/>
            <consortium name="Broad Institute Genome Sequencing Center for Infectious Disease"/>
            <person name="Nutman T.B."/>
            <person name="Fink D.L."/>
            <person name="Russ C."/>
            <person name="Young S."/>
            <person name="Zeng Q."/>
            <person name="Gargeya S."/>
            <person name="Alvarado L."/>
            <person name="Berlin A."/>
            <person name="Chapman S.B."/>
            <person name="Chen Z."/>
            <person name="Freedman E."/>
            <person name="Gellesch M."/>
            <person name="Goldberg J."/>
            <person name="Griggs A."/>
            <person name="Gujja S."/>
            <person name="Heilman E.R."/>
            <person name="Heiman D."/>
            <person name="Howarth C."/>
            <person name="Mehta T."/>
            <person name="Neiman D."/>
            <person name="Pearson M."/>
            <person name="Roberts A."/>
            <person name="Saif S."/>
            <person name="Shea T."/>
            <person name="Shenoy N."/>
            <person name="Sisk P."/>
            <person name="Stolte C."/>
            <person name="Sykes S."/>
            <person name="White J."/>
            <person name="Yandava C."/>
            <person name="Haas B."/>
            <person name="Henn M.R."/>
            <person name="Nusbaum C."/>
            <person name="Birren B."/>
        </authorList>
    </citation>
    <scope>NUCLEOTIDE SEQUENCE [LARGE SCALE GENOMIC DNA]</scope>
</reference>
<protein>
    <submittedName>
        <fullName evidence="2">Uncharacterized protein</fullName>
    </submittedName>
</protein>
<sequence>MANNMNTSKREFLENSTLSDHDQKDGSGVFVKVRKESLALLSIEDGFPNPILVVVTFAILDRIMRIQSKNKTNMRYHEPSLGSAYPTFLNIKFECQVLSTKEAERTLGFVTVEENRQQFPTLKALRETTEISVVEEGSCRSECFRIKS</sequence>
<gene>
    <name evidence="2" type="ORF">LOAG_08532</name>
</gene>
<organism evidence="2">
    <name type="scientific">Loa loa</name>
    <name type="common">Eye worm</name>
    <name type="synonym">Filaria loa</name>
    <dbReference type="NCBI Taxonomy" id="7209"/>
    <lineage>
        <taxon>Eukaryota</taxon>
        <taxon>Metazoa</taxon>
        <taxon>Ecdysozoa</taxon>
        <taxon>Nematoda</taxon>
        <taxon>Chromadorea</taxon>
        <taxon>Rhabditida</taxon>
        <taxon>Spirurina</taxon>
        <taxon>Spiruromorpha</taxon>
        <taxon>Filarioidea</taxon>
        <taxon>Onchocercidae</taxon>
        <taxon>Loa</taxon>
    </lineage>
</organism>
<evidence type="ECO:0000256" key="1">
    <source>
        <dbReference type="SAM" id="MobiDB-lite"/>
    </source>
</evidence>
<dbReference type="KEGG" id="loa:LOAG_08532"/>
<accession>A0A1S0TTH1</accession>
<feature type="compositionally biased region" description="Basic and acidic residues" evidence="1">
    <location>
        <begin position="8"/>
        <end position="24"/>
    </location>
</feature>
<evidence type="ECO:0000313" key="2">
    <source>
        <dbReference type="EMBL" id="EFO19958.1"/>
    </source>
</evidence>
<name>A0A1S0TTH1_LOALO</name>
<dbReference type="AlphaFoldDB" id="A0A1S0TTH1"/>
<feature type="region of interest" description="Disordered" evidence="1">
    <location>
        <begin position="1"/>
        <end position="24"/>
    </location>
</feature>
<dbReference type="InParanoid" id="A0A1S0TTH1"/>
<dbReference type="GeneID" id="9945962"/>
<proteinExistence type="predicted"/>
<dbReference type="EMBL" id="JH712122">
    <property type="protein sequence ID" value="EFO19958.1"/>
    <property type="molecule type" value="Genomic_DNA"/>
</dbReference>
<dbReference type="CTD" id="9945962"/>